<dbReference type="AlphaFoldDB" id="D8T2B9"/>
<dbReference type="KEGG" id="smo:SELMODRAFT_428281"/>
<gene>
    <name evidence="2" type="ORF">SELMODRAFT_428281</name>
</gene>
<dbReference type="Proteomes" id="UP000001514">
    <property type="component" value="Unassembled WGS sequence"/>
</dbReference>
<keyword evidence="3" id="KW-1185">Reference proteome</keyword>
<dbReference type="OMA" id="MFFSDPR"/>
<dbReference type="InterPro" id="IPR008812">
    <property type="entry name" value="Ran_GTP-bd-rel"/>
</dbReference>
<dbReference type="PANTHER" id="PTHR31010:SF2">
    <property type="entry name" value="RAN-SPECIFIC GTPASE-ACTIVATING PROTEIN 30"/>
    <property type="match status" value="1"/>
</dbReference>
<proteinExistence type="predicted"/>
<dbReference type="Pfam" id="PF05508">
    <property type="entry name" value="Ran-binding"/>
    <property type="match status" value="1"/>
</dbReference>
<evidence type="ECO:0000256" key="1">
    <source>
        <dbReference type="SAM" id="MobiDB-lite"/>
    </source>
</evidence>
<sequence>MPGRFSFIELLQKELESRLQVLGLPVDMCVQYVLHGNTVLQGALDMILRVINDIVRFQKELECQVYNEDVVKTSPSEAENRLQGFLTRLDAILPYMAMAMNAVSLLKSEEDGISPARLMDASYLIRGAEIGNAVLSFQVKLYEYETRLMLPRWQEKIPHCTLTLRKLVPLPDAAAEFLVEIDNSDEDHNENNHQHISIPLSNVAAIGSSTLHVLGLGQHELEAVLLIDVYATSGLICFSKTWIWFSSDPESPAGVRMKELDVKLYVIRLCILQIREEKDHWLVPDERIRMFFADPRFNSEPVRNASKPHKPPGSGNLTPRNSTPLSGTKSLIRTPTTRGSRRTVTDMFYELNLDHPAPQ</sequence>
<dbReference type="InParanoid" id="D8T2B9"/>
<feature type="compositionally biased region" description="Polar residues" evidence="1">
    <location>
        <begin position="315"/>
        <end position="338"/>
    </location>
</feature>
<reference evidence="2 3" key="1">
    <citation type="journal article" date="2011" name="Science">
        <title>The Selaginella genome identifies genetic changes associated with the evolution of vascular plants.</title>
        <authorList>
            <person name="Banks J.A."/>
            <person name="Nishiyama T."/>
            <person name="Hasebe M."/>
            <person name="Bowman J.L."/>
            <person name="Gribskov M."/>
            <person name="dePamphilis C."/>
            <person name="Albert V.A."/>
            <person name="Aono N."/>
            <person name="Aoyama T."/>
            <person name="Ambrose B.A."/>
            <person name="Ashton N.W."/>
            <person name="Axtell M.J."/>
            <person name="Barker E."/>
            <person name="Barker M.S."/>
            <person name="Bennetzen J.L."/>
            <person name="Bonawitz N.D."/>
            <person name="Chapple C."/>
            <person name="Cheng C."/>
            <person name="Correa L.G."/>
            <person name="Dacre M."/>
            <person name="DeBarry J."/>
            <person name="Dreyer I."/>
            <person name="Elias M."/>
            <person name="Engstrom E.M."/>
            <person name="Estelle M."/>
            <person name="Feng L."/>
            <person name="Finet C."/>
            <person name="Floyd S.K."/>
            <person name="Frommer W.B."/>
            <person name="Fujita T."/>
            <person name="Gramzow L."/>
            <person name="Gutensohn M."/>
            <person name="Harholt J."/>
            <person name="Hattori M."/>
            <person name="Heyl A."/>
            <person name="Hirai T."/>
            <person name="Hiwatashi Y."/>
            <person name="Ishikawa M."/>
            <person name="Iwata M."/>
            <person name="Karol K.G."/>
            <person name="Koehler B."/>
            <person name="Kolukisaoglu U."/>
            <person name="Kubo M."/>
            <person name="Kurata T."/>
            <person name="Lalonde S."/>
            <person name="Li K."/>
            <person name="Li Y."/>
            <person name="Litt A."/>
            <person name="Lyons E."/>
            <person name="Manning G."/>
            <person name="Maruyama T."/>
            <person name="Michael T.P."/>
            <person name="Mikami K."/>
            <person name="Miyazaki S."/>
            <person name="Morinaga S."/>
            <person name="Murata T."/>
            <person name="Mueller-Roeber B."/>
            <person name="Nelson D.R."/>
            <person name="Obara M."/>
            <person name="Oguri Y."/>
            <person name="Olmstead R.G."/>
            <person name="Onodera N."/>
            <person name="Petersen B.L."/>
            <person name="Pils B."/>
            <person name="Prigge M."/>
            <person name="Rensing S.A."/>
            <person name="Riano-Pachon D.M."/>
            <person name="Roberts A.W."/>
            <person name="Sato Y."/>
            <person name="Scheller H.V."/>
            <person name="Schulz B."/>
            <person name="Schulz C."/>
            <person name="Shakirov E.V."/>
            <person name="Shibagaki N."/>
            <person name="Shinohara N."/>
            <person name="Shippen D.E."/>
            <person name="Soerensen I."/>
            <person name="Sotooka R."/>
            <person name="Sugimoto N."/>
            <person name="Sugita M."/>
            <person name="Sumikawa N."/>
            <person name="Tanurdzic M."/>
            <person name="Theissen G."/>
            <person name="Ulvskov P."/>
            <person name="Wakazuki S."/>
            <person name="Weng J.K."/>
            <person name="Willats W.W."/>
            <person name="Wipf D."/>
            <person name="Wolf P.G."/>
            <person name="Yang L."/>
            <person name="Zimmer A.D."/>
            <person name="Zhu Q."/>
            <person name="Mitros T."/>
            <person name="Hellsten U."/>
            <person name="Loque D."/>
            <person name="Otillar R."/>
            <person name="Salamov A."/>
            <person name="Schmutz J."/>
            <person name="Shapiro H."/>
            <person name="Lindquist E."/>
            <person name="Lucas S."/>
            <person name="Rokhsar D."/>
            <person name="Grigoriev I.V."/>
        </authorList>
    </citation>
    <scope>NUCLEOTIDE SEQUENCE [LARGE SCALE GENOMIC DNA]</scope>
</reference>
<dbReference type="PANTHER" id="PTHR31010">
    <property type="entry name" value="RAN-SPECIFIC GTPASE-ACTIVATING PROTEIN 30-RELATED"/>
    <property type="match status" value="1"/>
</dbReference>
<organism evidence="3">
    <name type="scientific">Selaginella moellendorffii</name>
    <name type="common">Spikemoss</name>
    <dbReference type="NCBI Taxonomy" id="88036"/>
    <lineage>
        <taxon>Eukaryota</taxon>
        <taxon>Viridiplantae</taxon>
        <taxon>Streptophyta</taxon>
        <taxon>Embryophyta</taxon>
        <taxon>Tracheophyta</taxon>
        <taxon>Lycopodiopsida</taxon>
        <taxon>Selaginellales</taxon>
        <taxon>Selaginellaceae</taxon>
        <taxon>Selaginella</taxon>
    </lineage>
</organism>
<dbReference type="eggNOG" id="ENOG502SF78">
    <property type="taxonomic scope" value="Eukaryota"/>
</dbReference>
<dbReference type="EMBL" id="GL377665">
    <property type="protein sequence ID" value="EFJ09236.1"/>
    <property type="molecule type" value="Genomic_DNA"/>
</dbReference>
<evidence type="ECO:0000313" key="2">
    <source>
        <dbReference type="EMBL" id="EFJ09236.1"/>
    </source>
</evidence>
<accession>D8T2B9</accession>
<evidence type="ECO:0000313" key="3">
    <source>
        <dbReference type="Proteomes" id="UP000001514"/>
    </source>
</evidence>
<name>D8T2B9_SELML</name>
<feature type="region of interest" description="Disordered" evidence="1">
    <location>
        <begin position="300"/>
        <end position="340"/>
    </location>
</feature>
<protein>
    <submittedName>
        <fullName evidence="2">Uncharacterized protein</fullName>
    </submittedName>
</protein>
<dbReference type="Gramene" id="EFJ09236">
    <property type="protein sequence ID" value="EFJ09236"/>
    <property type="gene ID" value="SELMODRAFT_428281"/>
</dbReference>
<dbReference type="HOGENOM" id="CLU_772529_0_0_1"/>